<keyword evidence="3" id="KW-0964">Secreted</keyword>
<organism evidence="7 9">
    <name type="scientific">Oncorhynchus mykiss</name>
    <name type="common">Rainbow trout</name>
    <name type="synonym">Salmo gairdneri</name>
    <dbReference type="NCBI Taxonomy" id="8022"/>
    <lineage>
        <taxon>Eukaryota</taxon>
        <taxon>Metazoa</taxon>
        <taxon>Chordata</taxon>
        <taxon>Craniata</taxon>
        <taxon>Vertebrata</taxon>
        <taxon>Euteleostomi</taxon>
        <taxon>Actinopterygii</taxon>
        <taxon>Neopterygii</taxon>
        <taxon>Teleostei</taxon>
        <taxon>Protacanthopterygii</taxon>
        <taxon>Salmoniformes</taxon>
        <taxon>Salmonidae</taxon>
        <taxon>Salmoninae</taxon>
        <taxon>Oncorhynchus</taxon>
    </lineage>
</organism>
<dbReference type="Pfam" id="PF01279">
    <property type="entry name" value="Parathyroid"/>
    <property type="match status" value="1"/>
</dbReference>
<evidence type="ECO:0000256" key="5">
    <source>
        <dbReference type="ARBA" id="ARBA00022702"/>
    </source>
</evidence>
<evidence type="ECO:0000256" key="4">
    <source>
        <dbReference type="ARBA" id="ARBA00022685"/>
    </source>
</evidence>
<name>A0A8C7W4N9_ONCMY</name>
<protein>
    <submittedName>
        <fullName evidence="8">Parathyroid hormone 4</fullName>
    </submittedName>
</protein>
<dbReference type="AlphaFoldDB" id="A0A8C7W4N9"/>
<evidence type="ECO:0000256" key="1">
    <source>
        <dbReference type="ARBA" id="ARBA00004613"/>
    </source>
</evidence>
<dbReference type="Ensembl" id="ENSOMYT00000164952.1">
    <property type="protein sequence ID" value="ENSOMYP00000120427.1"/>
    <property type="gene ID" value="ENSOMYG00000064737.1"/>
</dbReference>
<dbReference type="GeneTree" id="ENSGT00390000004933"/>
<dbReference type="SMART" id="SM00087">
    <property type="entry name" value="PTH"/>
    <property type="match status" value="1"/>
</dbReference>
<dbReference type="Ensembl" id="ENSOMYT00000080133.2">
    <property type="protein sequence ID" value="ENSOMYP00000073592.1"/>
    <property type="gene ID" value="ENSOMYG00000034035.2"/>
</dbReference>
<sequence length="162" mass="18054">MKLFLMFVSMAPVSFEELHEVFVNVRSLQTMLVSQKHVQAVAVMVLVVFTVGHCQENESRRAVTEHQLMHDRGRTIQSLKRLIWLSSAMEGLHTAQTRSSSLLPPTALNPIPRYTPGFSPALKPHSAGSQSGEASNNHKGSLERLMKNFFSPNLMDLSEGEP</sequence>
<feature type="compositionally biased region" description="Polar residues" evidence="6">
    <location>
        <begin position="127"/>
        <end position="138"/>
    </location>
</feature>
<evidence type="ECO:0000256" key="3">
    <source>
        <dbReference type="ARBA" id="ARBA00022525"/>
    </source>
</evidence>
<accession>A0A8C7W4N9</accession>
<reference evidence="7" key="2">
    <citation type="submission" date="2025-05" db="UniProtKB">
        <authorList>
            <consortium name="Ensembl"/>
        </authorList>
    </citation>
    <scope>IDENTIFICATION</scope>
</reference>
<keyword evidence="4" id="KW-0165">Cleavage on pair of basic residues</keyword>
<evidence type="ECO:0000256" key="2">
    <source>
        <dbReference type="ARBA" id="ARBA00006307"/>
    </source>
</evidence>
<keyword evidence="5" id="KW-0372">Hormone</keyword>
<dbReference type="PANTHER" id="PTHR17223">
    <property type="entry name" value="PARATHYROID HORMONE-RELATED"/>
    <property type="match status" value="1"/>
</dbReference>
<reference evidence="7 9" key="1">
    <citation type="submission" date="2020-07" db="EMBL/GenBank/DDBJ databases">
        <title>A long reads based de novo assembly of the rainbow trout Arlee double haploid line genome.</title>
        <authorList>
            <person name="Gao G."/>
            <person name="Palti Y."/>
        </authorList>
    </citation>
    <scope>NUCLEOTIDE SEQUENCE [LARGE SCALE GENOMIC DNA]</scope>
</reference>
<dbReference type="InterPro" id="IPR001415">
    <property type="entry name" value="PTH/PTH-rel"/>
</dbReference>
<dbReference type="PANTHER" id="PTHR17223:SF0">
    <property type="entry name" value="PARATHYROID HORMONE-RELATED PROTEIN"/>
    <property type="match status" value="1"/>
</dbReference>
<evidence type="ECO:0000313" key="9">
    <source>
        <dbReference type="Proteomes" id="UP000694395"/>
    </source>
</evidence>
<evidence type="ECO:0000313" key="7">
    <source>
        <dbReference type="Ensembl" id="ENSOMYP00000073592.1"/>
    </source>
</evidence>
<proteinExistence type="inferred from homology"/>
<comment type="similarity">
    <text evidence="2">Belongs to the parathyroid hormone family.</text>
</comment>
<dbReference type="GO" id="GO:0005576">
    <property type="term" value="C:extracellular region"/>
    <property type="evidence" value="ECO:0007669"/>
    <property type="project" value="UniProtKB-SubCell"/>
</dbReference>
<dbReference type="InterPro" id="IPR003626">
    <property type="entry name" value="PTH-rel"/>
</dbReference>
<dbReference type="GO" id="GO:0030282">
    <property type="term" value="P:bone mineralization"/>
    <property type="evidence" value="ECO:0007669"/>
    <property type="project" value="InterPro"/>
</dbReference>
<evidence type="ECO:0000313" key="8">
    <source>
        <dbReference type="Ensembl" id="ENSOMYP00000120427.1"/>
    </source>
</evidence>
<dbReference type="GO" id="GO:0005179">
    <property type="term" value="F:hormone activity"/>
    <property type="evidence" value="ECO:0007669"/>
    <property type="project" value="UniProtKB-KW"/>
</dbReference>
<keyword evidence="9" id="KW-1185">Reference proteome</keyword>
<dbReference type="Proteomes" id="UP000694395">
    <property type="component" value="Chromosome 17"/>
</dbReference>
<evidence type="ECO:0000256" key="6">
    <source>
        <dbReference type="SAM" id="MobiDB-lite"/>
    </source>
</evidence>
<feature type="region of interest" description="Disordered" evidence="6">
    <location>
        <begin position="117"/>
        <end position="138"/>
    </location>
</feature>
<comment type="subcellular location">
    <subcellularLocation>
        <location evidence="1">Secreted</location>
    </subcellularLocation>
</comment>